<comment type="caution">
    <text evidence="1">The sequence shown here is derived from an EMBL/GenBank/DDBJ whole genome shotgun (WGS) entry which is preliminary data.</text>
</comment>
<feature type="non-terminal residue" evidence="1">
    <location>
        <position position="1"/>
    </location>
</feature>
<reference evidence="1 2" key="1">
    <citation type="submission" date="2021-07" db="EMBL/GenBank/DDBJ databases">
        <title>Paenibacillus radiodurans sp. nov., isolated from the southeastern edge of Tengger Desert.</title>
        <authorList>
            <person name="Zhang G."/>
        </authorList>
    </citation>
    <scope>NUCLEOTIDE SEQUENCE [LARGE SCALE GENOMIC DNA]</scope>
    <source>
        <strain evidence="1 2">CCM 7311</strain>
    </source>
</reference>
<keyword evidence="2" id="KW-1185">Reference proteome</keyword>
<name>A0ABS7C1Y8_9BACL</name>
<dbReference type="SUPFAM" id="SSF51735">
    <property type="entry name" value="NAD(P)-binding Rossmann-fold domains"/>
    <property type="match status" value="1"/>
</dbReference>
<protein>
    <submittedName>
        <fullName evidence="1">Galactitol-1-phosphate 5-dehydrogenase</fullName>
    </submittedName>
</protein>
<evidence type="ECO:0000313" key="2">
    <source>
        <dbReference type="Proteomes" id="UP001519887"/>
    </source>
</evidence>
<accession>A0ABS7C1Y8</accession>
<dbReference type="Proteomes" id="UP001519887">
    <property type="component" value="Unassembled WGS sequence"/>
</dbReference>
<gene>
    <name evidence="1" type="ORF">K0U00_12780</name>
</gene>
<organism evidence="1 2">
    <name type="scientific">Paenibacillus sepulcri</name>
    <dbReference type="NCBI Taxonomy" id="359917"/>
    <lineage>
        <taxon>Bacteria</taxon>
        <taxon>Bacillati</taxon>
        <taxon>Bacillota</taxon>
        <taxon>Bacilli</taxon>
        <taxon>Bacillales</taxon>
        <taxon>Paenibacillaceae</taxon>
        <taxon>Paenibacillus</taxon>
    </lineage>
</organism>
<dbReference type="Gene3D" id="3.90.180.10">
    <property type="entry name" value="Medium-chain alcohol dehydrogenases, catalytic domain"/>
    <property type="match status" value="1"/>
</dbReference>
<sequence>VRLINPGGRIIMVGLGQQVSSLPVNDLVRQEVALLGSYTYSDLDFRQALALITAGGIMSEGWTRKLALSEGPAAFRELVDGKADVSKIFLAPSPE</sequence>
<dbReference type="Gene3D" id="3.40.50.720">
    <property type="entry name" value="NAD(P)-binding Rossmann-like Domain"/>
    <property type="match status" value="1"/>
</dbReference>
<dbReference type="InterPro" id="IPR036291">
    <property type="entry name" value="NAD(P)-bd_dom_sf"/>
</dbReference>
<evidence type="ECO:0000313" key="1">
    <source>
        <dbReference type="EMBL" id="MBW7454909.1"/>
    </source>
</evidence>
<proteinExistence type="predicted"/>
<dbReference type="EMBL" id="JAHZIK010000271">
    <property type="protein sequence ID" value="MBW7454909.1"/>
    <property type="molecule type" value="Genomic_DNA"/>
</dbReference>